<dbReference type="Proteomes" id="UP000838756">
    <property type="component" value="Unassembled WGS sequence"/>
</dbReference>
<dbReference type="AlphaFoldDB" id="A0A8S4QQZ7"/>
<feature type="non-terminal residue" evidence="2">
    <location>
        <position position="1"/>
    </location>
</feature>
<dbReference type="InterPro" id="IPR036682">
    <property type="entry name" value="OS_D_A10/PebIII_sf"/>
</dbReference>
<comment type="caution">
    <text evidence="2">The sequence shown here is derived from an EMBL/GenBank/DDBJ whole genome shotgun (WGS) entry which is preliminary data.</text>
</comment>
<evidence type="ECO:0000256" key="1">
    <source>
        <dbReference type="SAM" id="SignalP"/>
    </source>
</evidence>
<accession>A0A8S4QQZ7</accession>
<feature type="signal peptide" evidence="1">
    <location>
        <begin position="1"/>
        <end position="16"/>
    </location>
</feature>
<organism evidence="2 3">
    <name type="scientific">Pararge aegeria aegeria</name>
    <dbReference type="NCBI Taxonomy" id="348720"/>
    <lineage>
        <taxon>Eukaryota</taxon>
        <taxon>Metazoa</taxon>
        <taxon>Ecdysozoa</taxon>
        <taxon>Arthropoda</taxon>
        <taxon>Hexapoda</taxon>
        <taxon>Insecta</taxon>
        <taxon>Pterygota</taxon>
        <taxon>Neoptera</taxon>
        <taxon>Endopterygota</taxon>
        <taxon>Lepidoptera</taxon>
        <taxon>Glossata</taxon>
        <taxon>Ditrysia</taxon>
        <taxon>Papilionoidea</taxon>
        <taxon>Nymphalidae</taxon>
        <taxon>Satyrinae</taxon>
        <taxon>Satyrini</taxon>
        <taxon>Parargina</taxon>
        <taxon>Pararge</taxon>
    </lineage>
</organism>
<dbReference type="PANTHER" id="PTHR11257">
    <property type="entry name" value="CHEMOSENSORY PROTEIN-RELATED"/>
    <property type="match status" value="1"/>
</dbReference>
<protein>
    <submittedName>
        <fullName evidence="2">Jg3742 protein</fullName>
    </submittedName>
</protein>
<reference evidence="2" key="1">
    <citation type="submission" date="2022-03" db="EMBL/GenBank/DDBJ databases">
        <authorList>
            <person name="Lindestad O."/>
        </authorList>
    </citation>
    <scope>NUCLEOTIDE SEQUENCE</scope>
</reference>
<proteinExistence type="predicted"/>
<sequence>MKTIVVFATLVAAVMAIPADTYNPTYDHFNAKELAENDRLLKNYLLCFLDRGPCTREGTDFKSNDSFCVLKFYLSSVMPVERMRSIQHDRQ</sequence>
<feature type="chain" id="PRO_5035799178" evidence="1">
    <location>
        <begin position="17"/>
        <end position="91"/>
    </location>
</feature>
<dbReference type="Pfam" id="PF03392">
    <property type="entry name" value="OS-D"/>
    <property type="match status" value="1"/>
</dbReference>
<keyword evidence="1" id="KW-0732">Signal</keyword>
<gene>
    <name evidence="2" type="primary">jg3742</name>
    <name evidence="2" type="ORF">PAEG_LOCUS4574</name>
</gene>
<dbReference type="SUPFAM" id="SSF100910">
    <property type="entry name" value="Chemosensory protein Csp2"/>
    <property type="match status" value="1"/>
</dbReference>
<evidence type="ECO:0000313" key="2">
    <source>
        <dbReference type="EMBL" id="CAH2216584.1"/>
    </source>
</evidence>
<dbReference type="InterPro" id="IPR005055">
    <property type="entry name" value="A10/PebIII"/>
</dbReference>
<keyword evidence="3" id="KW-1185">Reference proteome</keyword>
<name>A0A8S4QQZ7_9NEOP</name>
<dbReference type="Gene3D" id="1.10.2080.10">
    <property type="entry name" value="Insect odorant-binding protein A10/Ejaculatory bulb-specific protein 3"/>
    <property type="match status" value="1"/>
</dbReference>
<dbReference type="OrthoDB" id="6344725at2759"/>
<dbReference type="PANTHER" id="PTHR11257:SF13">
    <property type="entry name" value="GEO07322P1"/>
    <property type="match status" value="1"/>
</dbReference>
<evidence type="ECO:0000313" key="3">
    <source>
        <dbReference type="Proteomes" id="UP000838756"/>
    </source>
</evidence>
<dbReference type="EMBL" id="CAKXAJ010015948">
    <property type="protein sequence ID" value="CAH2216584.1"/>
    <property type="molecule type" value="Genomic_DNA"/>
</dbReference>